<organism evidence="3 4">
    <name type="scientific">Serratia bockelmannii</name>
    <dbReference type="NCBI Taxonomy" id="2703793"/>
    <lineage>
        <taxon>Bacteria</taxon>
        <taxon>Pseudomonadati</taxon>
        <taxon>Pseudomonadota</taxon>
        <taxon>Gammaproteobacteria</taxon>
        <taxon>Enterobacterales</taxon>
        <taxon>Yersiniaceae</taxon>
        <taxon>Serratia</taxon>
    </lineage>
</organism>
<evidence type="ECO:0000313" key="3">
    <source>
        <dbReference type="EMBL" id="MDN6881553.1"/>
    </source>
</evidence>
<gene>
    <name evidence="3" type="ORF">QO199_23210</name>
</gene>
<evidence type="ECO:0000256" key="1">
    <source>
        <dbReference type="SAM" id="Coils"/>
    </source>
</evidence>
<keyword evidence="1" id="KW-0175">Coiled coil</keyword>
<keyword evidence="2" id="KW-0812">Transmembrane</keyword>
<comment type="caution">
    <text evidence="3">The sequence shown here is derived from an EMBL/GenBank/DDBJ whole genome shotgun (WGS) entry which is preliminary data.</text>
</comment>
<dbReference type="EMBL" id="JASMRX010000030">
    <property type="protein sequence ID" value="MDN6881553.1"/>
    <property type="molecule type" value="Genomic_DNA"/>
</dbReference>
<keyword evidence="2" id="KW-1133">Transmembrane helix</keyword>
<evidence type="ECO:0000313" key="4">
    <source>
        <dbReference type="Proteomes" id="UP001176500"/>
    </source>
</evidence>
<keyword evidence="4" id="KW-1185">Reference proteome</keyword>
<dbReference type="Proteomes" id="UP001176500">
    <property type="component" value="Unassembled WGS sequence"/>
</dbReference>
<evidence type="ECO:0000256" key="2">
    <source>
        <dbReference type="SAM" id="Phobius"/>
    </source>
</evidence>
<sequence>MSSAADDGLIESVKKTLMDRINTPLFGFIFLSWIVFNWDNILFVMLSDASIEKRINAIKISGDFLFKGFLCPVSSGFLLSVAFPYLQWLVSFLQRFAQKLIDNNKKQRESDECAAIIALAKDRANADSAVESERTRTALEIAEKKRSIASVEFNTEQMQKQYQELHENIEKGKGELAKIEDKQMQIDVNIRVSSESLQALKKQEEELKESFGSFNEIRDDVIKFTDRINSAIEKINNDMTEKKTVADNYREDGNFTQVTEGTLLLDFIRVVHSELYEVEKEVSNVRSKLKADFMF</sequence>
<feature type="coiled-coil region" evidence="1">
    <location>
        <begin position="148"/>
        <end position="252"/>
    </location>
</feature>
<name>A0ABT8LW73_9GAMM</name>
<keyword evidence="2" id="KW-0472">Membrane</keyword>
<feature type="transmembrane region" description="Helical" evidence="2">
    <location>
        <begin position="25"/>
        <end position="43"/>
    </location>
</feature>
<accession>A0ABT8LW73</accession>
<proteinExistence type="predicted"/>
<dbReference type="RefSeq" id="WP_301481173.1">
    <property type="nucleotide sequence ID" value="NZ_JASMRX010000030.1"/>
</dbReference>
<protein>
    <submittedName>
        <fullName evidence="3">Uncharacterized protein</fullName>
    </submittedName>
</protein>
<reference evidence="3" key="1">
    <citation type="submission" date="2023-05" db="EMBL/GenBank/DDBJ databases">
        <title>Cannabis rhizosphere genomes.</title>
        <authorList>
            <person name="Goff K.L."/>
        </authorList>
    </citation>
    <scope>NUCLEOTIDE SEQUENCE</scope>
    <source>
        <strain evidence="3">SPPC 2817</strain>
    </source>
</reference>
<feature type="transmembrane region" description="Helical" evidence="2">
    <location>
        <begin position="64"/>
        <end position="86"/>
    </location>
</feature>